<accession>A0A3M7HMI8</accession>
<feature type="region of interest" description="Disordered" evidence="7">
    <location>
        <begin position="28"/>
        <end position="54"/>
    </location>
</feature>
<keyword evidence="5 8" id="KW-1133">Transmembrane helix</keyword>
<feature type="transmembrane region" description="Helical" evidence="8">
    <location>
        <begin position="419"/>
        <end position="446"/>
    </location>
</feature>
<keyword evidence="4" id="KW-0029">Amino-acid transport</keyword>
<evidence type="ECO:0000313" key="11">
    <source>
        <dbReference type="Proteomes" id="UP000281468"/>
    </source>
</evidence>
<feature type="transmembrane region" description="Helical" evidence="8">
    <location>
        <begin position="583"/>
        <end position="603"/>
    </location>
</feature>
<dbReference type="InterPro" id="IPR050524">
    <property type="entry name" value="APC_YAT"/>
</dbReference>
<evidence type="ECO:0000256" key="4">
    <source>
        <dbReference type="ARBA" id="ARBA00022970"/>
    </source>
</evidence>
<feature type="transmembrane region" description="Helical" evidence="8">
    <location>
        <begin position="258"/>
        <end position="279"/>
    </location>
</feature>
<feature type="transmembrane region" description="Helical" evidence="8">
    <location>
        <begin position="507"/>
        <end position="531"/>
    </location>
</feature>
<dbReference type="PANTHER" id="PTHR43341">
    <property type="entry name" value="AMINO ACID PERMEASE"/>
    <property type="match status" value="1"/>
</dbReference>
<feature type="transmembrane region" description="Helical" evidence="8">
    <location>
        <begin position="477"/>
        <end position="495"/>
    </location>
</feature>
<proteinExistence type="predicted"/>
<feature type="domain" description="Amino acid permease/ SLC12A" evidence="9">
    <location>
        <begin position="149"/>
        <end position="608"/>
    </location>
</feature>
<evidence type="ECO:0000259" key="9">
    <source>
        <dbReference type="Pfam" id="PF00324"/>
    </source>
</evidence>
<reference evidence="10 11" key="1">
    <citation type="journal article" date="2018" name="BMC Genomics">
        <title>Genomic evidence for intraspecific hybridization in a clonal and extremely halotolerant yeast.</title>
        <authorList>
            <person name="Gostincar C."/>
            <person name="Stajich J.E."/>
            <person name="Zupancic J."/>
            <person name="Zalar P."/>
            <person name="Gunde-Cimerman N."/>
        </authorList>
    </citation>
    <scope>NUCLEOTIDE SEQUENCE [LARGE SCALE GENOMIC DNA]</scope>
    <source>
        <strain evidence="10 11">EXF-171</strain>
    </source>
</reference>
<evidence type="ECO:0000256" key="3">
    <source>
        <dbReference type="ARBA" id="ARBA00022692"/>
    </source>
</evidence>
<sequence>MRRCGRMVFAADRERARHALSFHAKPLGLGRPPALSQAGGRKHPLQHFAGPSKQNSSLVNASMQRLRMGHITLQLTSSTLPRTHCKEASTPTKTVIMELHDLEKSKTTDVSAKPMDGYASPSHSSHDAERALPEVGTTVQLKRRLQSRHLQMIAIGGTIGTGLFIGSGGALATAGPAGALIAYAFVGTLVYSVMVALGEMATYIPVSGAFTAYASRFFDPSLGFAMGWIYWFSWAITYALELTASGLIIHYWRSDLDVGIFIGVFWAVITAVNFAPVNWYGEIEFYFALIKVITVIGFLIFGICIDAGAGQNGYLGFHTWGNPGAFAPYIAENTDLAKFVGFWAVLIQAGFSYQGTELVGIAAGETANPRKTVPSAIRKTFYRILFFFVGSIFFIGLLVPYDNEQLLSDKTNATASPFVISAQLAGVKVLPGLINAILLCVVLSAANSNVYSGSRILVGLAQEGSAPKFLTRTTAGGVPYVGVAITAAVGLLGFMNESNNGGEVFDWFVNISGVAGFISWTSIGISHLAFMRALNARGVSRDTLPYKAFWQPYFTWYGVGFNILIIFTQGFEAFVPWDTRTFFVNYISLILFVVLYLGHKIVFRTKFVKPIEADLDSGRKEIDDMYFEEKEPTTWWGKLGAWLG</sequence>
<dbReference type="InterPro" id="IPR004840">
    <property type="entry name" value="Amino_acid_permease_CS"/>
</dbReference>
<dbReference type="Gene3D" id="1.20.1740.10">
    <property type="entry name" value="Amino acid/polyamine transporter I"/>
    <property type="match status" value="1"/>
</dbReference>
<dbReference type="NCBIfam" id="TIGR00913">
    <property type="entry name" value="2A0310"/>
    <property type="match status" value="1"/>
</dbReference>
<organism evidence="10 11">
    <name type="scientific">Hortaea werneckii</name>
    <name type="common">Black yeast</name>
    <name type="synonym">Cladosporium werneckii</name>
    <dbReference type="NCBI Taxonomy" id="91943"/>
    <lineage>
        <taxon>Eukaryota</taxon>
        <taxon>Fungi</taxon>
        <taxon>Dikarya</taxon>
        <taxon>Ascomycota</taxon>
        <taxon>Pezizomycotina</taxon>
        <taxon>Dothideomycetes</taxon>
        <taxon>Dothideomycetidae</taxon>
        <taxon>Mycosphaerellales</taxon>
        <taxon>Teratosphaeriaceae</taxon>
        <taxon>Hortaea</taxon>
    </lineage>
</organism>
<dbReference type="GO" id="GO:0016020">
    <property type="term" value="C:membrane"/>
    <property type="evidence" value="ECO:0007669"/>
    <property type="project" value="UniProtKB-SubCell"/>
</dbReference>
<keyword evidence="2" id="KW-0813">Transport</keyword>
<dbReference type="EMBL" id="QWIQ01000034">
    <property type="protein sequence ID" value="RMZ14513.1"/>
    <property type="molecule type" value="Genomic_DNA"/>
</dbReference>
<keyword evidence="6 8" id="KW-0472">Membrane</keyword>
<evidence type="ECO:0000256" key="7">
    <source>
        <dbReference type="SAM" id="MobiDB-lite"/>
    </source>
</evidence>
<comment type="subcellular location">
    <subcellularLocation>
        <location evidence="1">Membrane</location>
        <topology evidence="1">Multi-pass membrane protein</topology>
    </subcellularLocation>
</comment>
<dbReference type="GO" id="GO:0015171">
    <property type="term" value="F:amino acid transmembrane transporter activity"/>
    <property type="evidence" value="ECO:0007669"/>
    <property type="project" value="TreeGrafter"/>
</dbReference>
<evidence type="ECO:0000256" key="1">
    <source>
        <dbReference type="ARBA" id="ARBA00004141"/>
    </source>
</evidence>
<feature type="transmembrane region" description="Helical" evidence="8">
    <location>
        <begin position="150"/>
        <end position="171"/>
    </location>
</feature>
<protein>
    <recommendedName>
        <fullName evidence="9">Amino acid permease/ SLC12A domain-containing protein</fullName>
    </recommendedName>
</protein>
<feature type="region of interest" description="Disordered" evidence="7">
    <location>
        <begin position="108"/>
        <end position="129"/>
    </location>
</feature>
<evidence type="ECO:0000256" key="8">
    <source>
        <dbReference type="SAM" id="Phobius"/>
    </source>
</evidence>
<name>A0A3M7HMI8_HORWE</name>
<dbReference type="VEuPathDB" id="FungiDB:BTJ68_04132"/>
<dbReference type="Proteomes" id="UP000281468">
    <property type="component" value="Unassembled WGS sequence"/>
</dbReference>
<evidence type="ECO:0000256" key="5">
    <source>
        <dbReference type="ARBA" id="ARBA00022989"/>
    </source>
</evidence>
<feature type="transmembrane region" description="Helical" evidence="8">
    <location>
        <begin position="285"/>
        <end position="305"/>
    </location>
</feature>
<comment type="caution">
    <text evidence="10">The sequence shown here is derived from an EMBL/GenBank/DDBJ whole genome shotgun (WGS) entry which is preliminary data.</text>
</comment>
<dbReference type="InterPro" id="IPR004762">
    <property type="entry name" value="Amino_acid_permease_fungi"/>
</dbReference>
<dbReference type="PROSITE" id="PS00218">
    <property type="entry name" value="AMINO_ACID_PERMEASE_1"/>
    <property type="match status" value="1"/>
</dbReference>
<evidence type="ECO:0000313" key="10">
    <source>
        <dbReference type="EMBL" id="RMZ14513.1"/>
    </source>
</evidence>
<feature type="transmembrane region" description="Helical" evidence="8">
    <location>
        <begin position="552"/>
        <end position="571"/>
    </location>
</feature>
<dbReference type="Pfam" id="PF00324">
    <property type="entry name" value="AA_permease"/>
    <property type="match status" value="1"/>
</dbReference>
<feature type="transmembrane region" description="Helical" evidence="8">
    <location>
        <begin position="230"/>
        <end position="251"/>
    </location>
</feature>
<evidence type="ECO:0000256" key="6">
    <source>
        <dbReference type="ARBA" id="ARBA00023136"/>
    </source>
</evidence>
<feature type="transmembrane region" description="Helical" evidence="8">
    <location>
        <begin position="380"/>
        <end position="399"/>
    </location>
</feature>
<dbReference type="PANTHER" id="PTHR43341:SF4">
    <property type="entry name" value="ARGININE PERMEASE CAN1-RELATED"/>
    <property type="match status" value="1"/>
</dbReference>
<gene>
    <name evidence="10" type="ORF">D0862_01978</name>
</gene>
<dbReference type="AlphaFoldDB" id="A0A3M7HMI8"/>
<dbReference type="InterPro" id="IPR004841">
    <property type="entry name" value="AA-permease/SLC12A_dom"/>
</dbReference>
<keyword evidence="3 8" id="KW-0812">Transmembrane</keyword>
<evidence type="ECO:0000256" key="2">
    <source>
        <dbReference type="ARBA" id="ARBA00022448"/>
    </source>
</evidence>
<dbReference type="FunFam" id="1.20.1740.10:FF:000006">
    <property type="entry name" value="General amino acid permease"/>
    <property type="match status" value="1"/>
</dbReference>